<comment type="cofactor">
    <cofactor evidence="1">
        <name>Fe(2+)</name>
        <dbReference type="ChEBI" id="CHEBI:29033"/>
    </cofactor>
</comment>
<dbReference type="PANTHER" id="PTHR12879">
    <property type="entry name" value="SPHINGOLIPID DELTA 4 DESATURASE/C-4 HYDROXYLASE PROTEIN DES2"/>
    <property type="match status" value="1"/>
</dbReference>
<evidence type="ECO:0000256" key="3">
    <source>
        <dbReference type="SAM" id="Phobius"/>
    </source>
</evidence>
<dbReference type="Pfam" id="PF00487">
    <property type="entry name" value="FA_desaturase"/>
    <property type="match status" value="1"/>
</dbReference>
<sequence length="290" mass="34439">MTDANLTEKLPSKPIDFVERNDQRAFLALLRDWMAIFLIVAFSIWINNIFVYLVSVWAIGIFQFAIGEALLHEATHNNLFQNKLWNEQLEFLYGFPVLRTISSYRKHHFPHHKGLGSEEDYIPEYYEMLGLYKEDKNLFWLWFVKPVIGFAIYHFLIDAYIHLKNLDWRPFKSGFKVSLFWLVVVIGFYLSGHIDILLLYWVVPLVWCFPCYVYWSEVHDHFHTVSGTRSNLNFLANLLTHNNGYHYVHHLYPTIPWYKLPEAHETLCPENVDISNGLFDVYRKLSRLTA</sequence>
<evidence type="ECO:0000256" key="1">
    <source>
        <dbReference type="ARBA" id="ARBA00001954"/>
    </source>
</evidence>
<dbReference type="PANTHER" id="PTHR12879:SF8">
    <property type="entry name" value="SPHINGOLIPID DELTA(4)-DESATURASE DES1"/>
    <property type="match status" value="1"/>
</dbReference>
<dbReference type="GO" id="GO:0016020">
    <property type="term" value="C:membrane"/>
    <property type="evidence" value="ECO:0007669"/>
    <property type="project" value="GOC"/>
</dbReference>
<evidence type="ECO:0000256" key="2">
    <source>
        <dbReference type="ARBA" id="ARBA00008749"/>
    </source>
</evidence>
<proteinExistence type="inferred from homology"/>
<comment type="similarity">
    <text evidence="2">Belongs to the fatty acid desaturase type 2 family.</text>
</comment>
<dbReference type="EMBL" id="JTCM02000067">
    <property type="protein sequence ID" value="NEU75387.1"/>
    <property type="molecule type" value="Genomic_DNA"/>
</dbReference>
<keyword evidence="3" id="KW-0812">Transmembrane</keyword>
<organism evidence="5 6">
    <name type="scientific">Hassallia byssoidea VB512170</name>
    <dbReference type="NCBI Taxonomy" id="1304833"/>
    <lineage>
        <taxon>Bacteria</taxon>
        <taxon>Bacillati</taxon>
        <taxon>Cyanobacteriota</taxon>
        <taxon>Cyanophyceae</taxon>
        <taxon>Nostocales</taxon>
        <taxon>Tolypothrichaceae</taxon>
        <taxon>Hassallia</taxon>
    </lineage>
</organism>
<dbReference type="InterPro" id="IPR005804">
    <property type="entry name" value="FA_desaturase_dom"/>
</dbReference>
<dbReference type="AlphaFoldDB" id="A0A846HCW8"/>
<dbReference type="GO" id="GO:0042284">
    <property type="term" value="F:sphingolipid delta-4 desaturase activity"/>
    <property type="evidence" value="ECO:0007669"/>
    <property type="project" value="TreeGrafter"/>
</dbReference>
<keyword evidence="3" id="KW-1133">Transmembrane helix</keyword>
<keyword evidence="6" id="KW-1185">Reference proteome</keyword>
<feature type="transmembrane region" description="Helical" evidence="3">
    <location>
        <begin position="33"/>
        <end position="66"/>
    </location>
</feature>
<name>A0A846HCW8_9CYAN</name>
<keyword evidence="3" id="KW-0472">Membrane</keyword>
<evidence type="ECO:0000259" key="4">
    <source>
        <dbReference type="Pfam" id="PF00487"/>
    </source>
</evidence>
<dbReference type="Proteomes" id="UP000031549">
    <property type="component" value="Unassembled WGS sequence"/>
</dbReference>
<feature type="domain" description="Fatty acid desaturase" evidence="4">
    <location>
        <begin position="51"/>
        <end position="267"/>
    </location>
</feature>
<gene>
    <name evidence="5" type="ORF">PI95_023225</name>
</gene>
<evidence type="ECO:0000313" key="6">
    <source>
        <dbReference type="Proteomes" id="UP000031549"/>
    </source>
</evidence>
<protein>
    <submittedName>
        <fullName evidence="5">Fatty acid desaturase</fullName>
    </submittedName>
</protein>
<accession>A0A846HCW8</accession>
<comment type="caution">
    <text evidence="5">The sequence shown here is derived from an EMBL/GenBank/DDBJ whole genome shotgun (WGS) entry which is preliminary data.</text>
</comment>
<dbReference type="RefSeq" id="WP_039748219.1">
    <property type="nucleotide sequence ID" value="NZ_JTCM02000067.1"/>
</dbReference>
<evidence type="ECO:0000313" key="5">
    <source>
        <dbReference type="EMBL" id="NEU75387.1"/>
    </source>
</evidence>
<dbReference type="GO" id="GO:0046513">
    <property type="term" value="P:ceramide biosynthetic process"/>
    <property type="evidence" value="ECO:0007669"/>
    <property type="project" value="TreeGrafter"/>
</dbReference>
<feature type="transmembrane region" description="Helical" evidence="3">
    <location>
        <begin position="139"/>
        <end position="161"/>
    </location>
</feature>
<reference evidence="5 6" key="1">
    <citation type="journal article" date="2015" name="Genome Announc.">
        <title>Draft Genome Sequence of Cyanobacterium Hassallia byssoidea Strain VB512170, Isolated from Monuments in India.</title>
        <authorList>
            <person name="Singh D."/>
            <person name="Chandrababunaidu M.M."/>
            <person name="Panda A."/>
            <person name="Sen D."/>
            <person name="Bhattacharyya S."/>
            <person name="Adhikary S.P."/>
            <person name="Tripathy S."/>
        </authorList>
    </citation>
    <scope>NUCLEOTIDE SEQUENCE [LARGE SCALE GENOMIC DNA]</scope>
    <source>
        <strain evidence="5 6">VB512170</strain>
    </source>
</reference>